<comment type="subcellular location">
    <subcellularLocation>
        <location evidence="1">Cell membrane</location>
        <topology evidence="1">Multi-pass membrane protein</topology>
    </subcellularLocation>
</comment>
<dbReference type="InterPro" id="IPR051447">
    <property type="entry name" value="Lipoprotein-release_system"/>
</dbReference>
<feature type="domain" description="ABC3 transporter permease C-terminal" evidence="8">
    <location>
        <begin position="616"/>
        <end position="719"/>
    </location>
</feature>
<dbReference type="Pfam" id="PF02687">
    <property type="entry name" value="FtsX"/>
    <property type="match status" value="2"/>
</dbReference>
<name>A0A9D2FK55_9FIRM</name>
<comment type="similarity">
    <text evidence="2">Belongs to the ABC-4 integral membrane protein family. LolC/E subfamily.</text>
</comment>
<keyword evidence="3" id="KW-1003">Cell membrane</keyword>
<dbReference type="PANTHER" id="PTHR30489">
    <property type="entry name" value="LIPOPROTEIN-RELEASING SYSTEM TRANSMEMBRANE PROTEIN LOLE"/>
    <property type="match status" value="1"/>
</dbReference>
<comment type="caution">
    <text evidence="9">The sequence shown here is derived from an EMBL/GenBank/DDBJ whole genome shotgun (WGS) entry which is preliminary data.</text>
</comment>
<feature type="transmembrane region" description="Helical" evidence="7">
    <location>
        <begin position="205"/>
        <end position="231"/>
    </location>
</feature>
<evidence type="ECO:0000256" key="3">
    <source>
        <dbReference type="ARBA" id="ARBA00022475"/>
    </source>
</evidence>
<evidence type="ECO:0000313" key="9">
    <source>
        <dbReference type="EMBL" id="HIZ62728.1"/>
    </source>
</evidence>
<evidence type="ECO:0000256" key="2">
    <source>
        <dbReference type="ARBA" id="ARBA00005236"/>
    </source>
</evidence>
<dbReference type="InterPro" id="IPR003838">
    <property type="entry name" value="ABC3_permease_C"/>
</dbReference>
<evidence type="ECO:0000256" key="7">
    <source>
        <dbReference type="SAM" id="Phobius"/>
    </source>
</evidence>
<dbReference type="PANTHER" id="PTHR30489:SF0">
    <property type="entry name" value="LIPOPROTEIN-RELEASING SYSTEM TRANSMEMBRANE PROTEIN LOLE"/>
    <property type="match status" value="1"/>
</dbReference>
<dbReference type="EMBL" id="DXBF01000064">
    <property type="protein sequence ID" value="HIZ62728.1"/>
    <property type="molecule type" value="Genomic_DNA"/>
</dbReference>
<gene>
    <name evidence="9" type="ORF">H9724_08185</name>
</gene>
<accession>A0A9D2FK55</accession>
<evidence type="ECO:0000259" key="8">
    <source>
        <dbReference type="Pfam" id="PF02687"/>
    </source>
</evidence>
<feature type="transmembrane region" description="Helical" evidence="7">
    <location>
        <begin position="20"/>
        <end position="42"/>
    </location>
</feature>
<reference evidence="9" key="2">
    <citation type="submission" date="2021-04" db="EMBL/GenBank/DDBJ databases">
        <authorList>
            <person name="Gilroy R."/>
        </authorList>
    </citation>
    <scope>NUCLEOTIDE SEQUENCE</scope>
    <source>
        <strain evidence="9">CHK188-11489</strain>
    </source>
</reference>
<reference evidence="9" key="1">
    <citation type="journal article" date="2021" name="PeerJ">
        <title>Extensive microbial diversity within the chicken gut microbiome revealed by metagenomics and culture.</title>
        <authorList>
            <person name="Gilroy R."/>
            <person name="Ravi A."/>
            <person name="Getino M."/>
            <person name="Pursley I."/>
            <person name="Horton D.L."/>
            <person name="Alikhan N.F."/>
            <person name="Baker D."/>
            <person name="Gharbi K."/>
            <person name="Hall N."/>
            <person name="Watson M."/>
            <person name="Adriaenssens E.M."/>
            <person name="Foster-Nyarko E."/>
            <person name="Jarju S."/>
            <person name="Secka A."/>
            <person name="Antonio M."/>
            <person name="Oren A."/>
            <person name="Chaudhuri R.R."/>
            <person name="La Ragione R."/>
            <person name="Hildebrand F."/>
            <person name="Pallen M.J."/>
        </authorList>
    </citation>
    <scope>NUCLEOTIDE SEQUENCE</scope>
    <source>
        <strain evidence="9">CHK188-11489</strain>
    </source>
</reference>
<evidence type="ECO:0000256" key="6">
    <source>
        <dbReference type="ARBA" id="ARBA00023136"/>
    </source>
</evidence>
<evidence type="ECO:0000313" key="10">
    <source>
        <dbReference type="Proteomes" id="UP000824105"/>
    </source>
</evidence>
<organism evidence="9 10">
    <name type="scientific">Candidatus Gemmiger avistercoris</name>
    <dbReference type="NCBI Taxonomy" id="2838606"/>
    <lineage>
        <taxon>Bacteria</taxon>
        <taxon>Bacillati</taxon>
        <taxon>Bacillota</taxon>
        <taxon>Clostridia</taxon>
        <taxon>Eubacteriales</taxon>
        <taxon>Gemmiger</taxon>
    </lineage>
</organism>
<feature type="transmembrane region" description="Helical" evidence="7">
    <location>
        <begin position="702"/>
        <end position="724"/>
    </location>
</feature>
<protein>
    <submittedName>
        <fullName evidence="9">ABC transporter permease</fullName>
    </submittedName>
</protein>
<dbReference type="GO" id="GO:0098797">
    <property type="term" value="C:plasma membrane protein complex"/>
    <property type="evidence" value="ECO:0007669"/>
    <property type="project" value="TreeGrafter"/>
</dbReference>
<feature type="transmembrane region" description="Helical" evidence="7">
    <location>
        <begin position="149"/>
        <end position="169"/>
    </location>
</feature>
<feature type="domain" description="ABC3 transporter permease C-terminal" evidence="8">
    <location>
        <begin position="157"/>
        <end position="280"/>
    </location>
</feature>
<keyword evidence="4 7" id="KW-0812">Transmembrane</keyword>
<feature type="transmembrane region" description="Helical" evidence="7">
    <location>
        <begin position="669"/>
        <end position="690"/>
    </location>
</feature>
<evidence type="ECO:0000256" key="5">
    <source>
        <dbReference type="ARBA" id="ARBA00022989"/>
    </source>
</evidence>
<evidence type="ECO:0000256" key="1">
    <source>
        <dbReference type="ARBA" id="ARBA00004651"/>
    </source>
</evidence>
<keyword evidence="6 7" id="KW-0472">Membrane</keyword>
<sequence length="744" mass="79768">MWKLYSRSYLAHNRATRRSITAAALAAAFFLSLVGSLFYNFWVYEIERITLEEGGWQGRVTVEQSGAALDETLDALARFANVDTAALNTGLSENGVAVIDLTFRDLGDAYADLDRIREALELPDEAVQAHELLLSRYLVNDPQDSSPSLLMPFYLAVLGAVALALVLLIRNSFAITMQARLHQLGILASVGATPRQLRLCLLQEAAALALLPLALGTALGLAACSGVLAALNAAAAHVAGRHTAVFQMHPLLVAAILLLSLLTVLFSAWLPARRLSRMTPLEALRDGAAESPALRWKRRRHARLLALCFGIRGELAGNALRAQKRSLRIANVSLLLSFLGFTAMLCFFTLSGISTQMTYFARYQDAWDVMATVPGASLDDFSLTEPLRALPGVEDCTVYEKAQAQCFLPAGAQSDALQALGGLGALDGSAVPLDGGWLVDAPIVVLDDASFLAYCEACGIEPALDGAVLLDRVWDSLHSHFRDPLYLPFVQPGTEALTLAGDGGAALGDLPLLGRTGGPPNLREEYDDYALVLFWPQSLWQELGAAWGLAPAGAATRLTVRLLGRDGITQEECRALQTAAAALLEEGGYACTIENRIDEKIANDEMITGAQLILGAFCLLLAAIGLANVFLNTRGFVHQRRREFARYLSLGMTPAELRSLFWIEGAVVAGRPLVVTLPLTAAVVAFMLDASHLEAEIFLAQAPVLPVALFAALIVGTVALAYGLGARELLTGDLTAVLKDDSLR</sequence>
<feature type="transmembrane region" description="Helical" evidence="7">
    <location>
        <begin position="612"/>
        <end position="632"/>
    </location>
</feature>
<feature type="transmembrane region" description="Helical" evidence="7">
    <location>
        <begin position="251"/>
        <end position="270"/>
    </location>
</feature>
<keyword evidence="5 7" id="KW-1133">Transmembrane helix</keyword>
<dbReference type="Proteomes" id="UP000824105">
    <property type="component" value="Unassembled WGS sequence"/>
</dbReference>
<dbReference type="AlphaFoldDB" id="A0A9D2FK55"/>
<proteinExistence type="inferred from homology"/>
<evidence type="ECO:0000256" key="4">
    <source>
        <dbReference type="ARBA" id="ARBA00022692"/>
    </source>
</evidence>
<feature type="transmembrane region" description="Helical" evidence="7">
    <location>
        <begin position="329"/>
        <end position="350"/>
    </location>
</feature>
<dbReference type="GO" id="GO:0044874">
    <property type="term" value="P:lipoprotein localization to outer membrane"/>
    <property type="evidence" value="ECO:0007669"/>
    <property type="project" value="TreeGrafter"/>
</dbReference>